<keyword evidence="2" id="KW-0547">Nucleotide-binding</keyword>
<dbReference type="GO" id="GO:0005524">
    <property type="term" value="F:ATP binding"/>
    <property type="evidence" value="ECO:0007669"/>
    <property type="project" value="UniProtKB-KW"/>
</dbReference>
<evidence type="ECO:0000313" key="3">
    <source>
        <dbReference type="Proteomes" id="UP000607397"/>
    </source>
</evidence>
<evidence type="ECO:0000259" key="1">
    <source>
        <dbReference type="Pfam" id="PF00005"/>
    </source>
</evidence>
<name>A0A8K1ZYR5_9CYAN</name>
<dbReference type="Gene3D" id="3.40.50.300">
    <property type="entry name" value="P-loop containing nucleotide triphosphate hydrolases"/>
    <property type="match status" value="1"/>
</dbReference>
<proteinExistence type="predicted"/>
<dbReference type="Proteomes" id="UP000607397">
    <property type="component" value="Unassembled WGS sequence"/>
</dbReference>
<evidence type="ECO:0000313" key="2">
    <source>
        <dbReference type="EMBL" id="NCJ06612.1"/>
    </source>
</evidence>
<sequence>MDISAGNDQLPLSTVCGEVQFDDITFAYNGRNPVFKSLSLTVPSGATIGIVGATGSGKSTLVKLLLRFYEIQGGQILI</sequence>
<keyword evidence="2" id="KW-0067">ATP-binding</keyword>
<comment type="caution">
    <text evidence="2">The sequence shown here is derived from an EMBL/GenBank/DDBJ whole genome shotgun (WGS) entry which is preliminary data.</text>
</comment>
<dbReference type="PANTHER" id="PTHR43394">
    <property type="entry name" value="ATP-DEPENDENT PERMEASE MDL1, MITOCHONDRIAL"/>
    <property type="match status" value="1"/>
</dbReference>
<dbReference type="GO" id="GO:0015421">
    <property type="term" value="F:ABC-type oligopeptide transporter activity"/>
    <property type="evidence" value="ECO:0007669"/>
    <property type="project" value="TreeGrafter"/>
</dbReference>
<accession>A0A8K1ZYR5</accession>
<dbReference type="InterPro" id="IPR003439">
    <property type="entry name" value="ABC_transporter-like_ATP-bd"/>
</dbReference>
<dbReference type="PANTHER" id="PTHR43394:SF1">
    <property type="entry name" value="ATP-BINDING CASSETTE SUB-FAMILY B MEMBER 10, MITOCHONDRIAL"/>
    <property type="match status" value="1"/>
</dbReference>
<dbReference type="InterPro" id="IPR039421">
    <property type="entry name" value="Type_1_exporter"/>
</dbReference>
<dbReference type="EMBL" id="WVIC01000014">
    <property type="protein sequence ID" value="NCJ06612.1"/>
    <property type="molecule type" value="Genomic_DNA"/>
</dbReference>
<dbReference type="InterPro" id="IPR027417">
    <property type="entry name" value="P-loop_NTPase"/>
</dbReference>
<feature type="domain" description="ABC transporter" evidence="1">
    <location>
        <begin position="36"/>
        <end position="78"/>
    </location>
</feature>
<reference evidence="2" key="1">
    <citation type="submission" date="2019-12" db="EMBL/GenBank/DDBJ databases">
        <title>High-Quality draft genome sequences of three cyanobacteria isolated from the limestone walls of the Old Cathedral of Coimbra.</title>
        <authorList>
            <person name="Tiago I."/>
            <person name="Soares F."/>
            <person name="Portugal A."/>
        </authorList>
    </citation>
    <scope>NUCLEOTIDE SEQUENCE [LARGE SCALE GENOMIC DNA]</scope>
    <source>
        <strain evidence="2">C</strain>
    </source>
</reference>
<dbReference type="AlphaFoldDB" id="A0A8K1ZYR5"/>
<dbReference type="Pfam" id="PF00005">
    <property type="entry name" value="ABC_tran"/>
    <property type="match status" value="1"/>
</dbReference>
<keyword evidence="3" id="KW-1185">Reference proteome</keyword>
<organism evidence="2 3">
    <name type="scientific">Petrachloros mirabilis ULC683</name>
    <dbReference type="NCBI Taxonomy" id="2781853"/>
    <lineage>
        <taxon>Bacteria</taxon>
        <taxon>Bacillati</taxon>
        <taxon>Cyanobacteriota</taxon>
        <taxon>Cyanophyceae</taxon>
        <taxon>Synechococcales</taxon>
        <taxon>Petrachlorosaceae</taxon>
        <taxon>Petrachloros</taxon>
        <taxon>Petrachloros mirabilis</taxon>
    </lineage>
</organism>
<gene>
    <name evidence="2" type="ORF">GS597_08865</name>
</gene>
<protein>
    <submittedName>
        <fullName evidence="2">ATP-binding cassette domain-containing protein</fullName>
    </submittedName>
</protein>
<dbReference type="GO" id="GO:0016887">
    <property type="term" value="F:ATP hydrolysis activity"/>
    <property type="evidence" value="ECO:0007669"/>
    <property type="project" value="InterPro"/>
</dbReference>
<dbReference type="SUPFAM" id="SSF52540">
    <property type="entry name" value="P-loop containing nucleoside triphosphate hydrolases"/>
    <property type="match status" value="1"/>
</dbReference>